<name>W9SH64_9ROSA</name>
<sequence>MAVDANPLPNSTHREQTPSSKARHLNQTMLERGNRGQRDPSFLRPRGGTTGCQDPETRAPRQHVDSADRNSGEDIGETRFRERQGGRRSDPQGSEDGRRGGVPDGVRDAADEDIVDEVVSDGRRAENQEAIEAIDGGEGREFRNGLRRRGREVRSRMETSRCHRKIPRRNFINTIIKEQGRSPSQEGKKKKKGEMLNSSLKYCWWATKLVG</sequence>
<dbReference type="EMBL" id="KE345565">
    <property type="protein sequence ID" value="EXC06712.1"/>
    <property type="molecule type" value="Genomic_DNA"/>
</dbReference>
<evidence type="ECO:0000256" key="1">
    <source>
        <dbReference type="SAM" id="MobiDB-lite"/>
    </source>
</evidence>
<feature type="compositionally biased region" description="Polar residues" evidence="1">
    <location>
        <begin position="17"/>
        <end position="29"/>
    </location>
</feature>
<evidence type="ECO:0000313" key="2">
    <source>
        <dbReference type="EMBL" id="EXC06712.1"/>
    </source>
</evidence>
<proteinExistence type="predicted"/>
<dbReference type="AlphaFoldDB" id="W9SH64"/>
<feature type="compositionally biased region" description="Acidic residues" evidence="1">
    <location>
        <begin position="110"/>
        <end position="119"/>
    </location>
</feature>
<feature type="region of interest" description="Disordered" evidence="1">
    <location>
        <begin position="1"/>
        <end position="161"/>
    </location>
</feature>
<evidence type="ECO:0000313" key="3">
    <source>
        <dbReference type="Proteomes" id="UP000030645"/>
    </source>
</evidence>
<dbReference type="Proteomes" id="UP000030645">
    <property type="component" value="Unassembled WGS sequence"/>
</dbReference>
<feature type="compositionally biased region" description="Basic and acidic residues" evidence="1">
    <location>
        <begin position="152"/>
        <end position="161"/>
    </location>
</feature>
<accession>W9SH64</accession>
<reference evidence="3" key="1">
    <citation type="submission" date="2013-01" db="EMBL/GenBank/DDBJ databases">
        <title>Draft Genome Sequence of a Mulberry Tree, Morus notabilis C.K. Schneid.</title>
        <authorList>
            <person name="He N."/>
            <person name="Zhao S."/>
        </authorList>
    </citation>
    <scope>NUCLEOTIDE SEQUENCE</scope>
</reference>
<keyword evidence="3" id="KW-1185">Reference proteome</keyword>
<organism evidence="2 3">
    <name type="scientific">Morus notabilis</name>
    <dbReference type="NCBI Taxonomy" id="981085"/>
    <lineage>
        <taxon>Eukaryota</taxon>
        <taxon>Viridiplantae</taxon>
        <taxon>Streptophyta</taxon>
        <taxon>Embryophyta</taxon>
        <taxon>Tracheophyta</taxon>
        <taxon>Spermatophyta</taxon>
        <taxon>Magnoliopsida</taxon>
        <taxon>eudicotyledons</taxon>
        <taxon>Gunneridae</taxon>
        <taxon>Pentapetalae</taxon>
        <taxon>rosids</taxon>
        <taxon>fabids</taxon>
        <taxon>Rosales</taxon>
        <taxon>Moraceae</taxon>
        <taxon>Moreae</taxon>
        <taxon>Morus</taxon>
    </lineage>
</organism>
<protein>
    <submittedName>
        <fullName evidence="2">Uncharacterized protein</fullName>
    </submittedName>
</protein>
<feature type="compositionally biased region" description="Basic and acidic residues" evidence="1">
    <location>
        <begin position="55"/>
        <end position="109"/>
    </location>
</feature>
<gene>
    <name evidence="2" type="ORF">L484_021551</name>
</gene>